<reference evidence="1 2" key="1">
    <citation type="submission" date="2018-11" db="EMBL/GenBank/DDBJ databases">
        <authorList>
            <consortium name="Pathogen Informatics"/>
        </authorList>
    </citation>
    <scope>NUCLEOTIDE SEQUENCE [LARGE SCALE GENOMIC DNA]</scope>
</reference>
<name>A0A3P7N0P9_DIBLA</name>
<dbReference type="Proteomes" id="UP000281553">
    <property type="component" value="Unassembled WGS sequence"/>
</dbReference>
<feature type="non-terminal residue" evidence="1">
    <location>
        <position position="96"/>
    </location>
</feature>
<proteinExistence type="predicted"/>
<dbReference type="OrthoDB" id="74835at2759"/>
<dbReference type="EMBL" id="UYRU01079392">
    <property type="protein sequence ID" value="VDN30033.1"/>
    <property type="molecule type" value="Genomic_DNA"/>
</dbReference>
<accession>A0A3P7N0P9</accession>
<organism evidence="1 2">
    <name type="scientific">Dibothriocephalus latus</name>
    <name type="common">Fish tapeworm</name>
    <name type="synonym">Diphyllobothrium latum</name>
    <dbReference type="NCBI Taxonomy" id="60516"/>
    <lineage>
        <taxon>Eukaryota</taxon>
        <taxon>Metazoa</taxon>
        <taxon>Spiralia</taxon>
        <taxon>Lophotrochozoa</taxon>
        <taxon>Platyhelminthes</taxon>
        <taxon>Cestoda</taxon>
        <taxon>Eucestoda</taxon>
        <taxon>Diphyllobothriidea</taxon>
        <taxon>Diphyllobothriidae</taxon>
        <taxon>Dibothriocephalus</taxon>
    </lineage>
</organism>
<protein>
    <submittedName>
        <fullName evidence="1">Uncharacterized protein</fullName>
    </submittedName>
</protein>
<evidence type="ECO:0000313" key="2">
    <source>
        <dbReference type="Proteomes" id="UP000281553"/>
    </source>
</evidence>
<keyword evidence="2" id="KW-1185">Reference proteome</keyword>
<evidence type="ECO:0000313" key="1">
    <source>
        <dbReference type="EMBL" id="VDN30033.1"/>
    </source>
</evidence>
<gene>
    <name evidence="1" type="ORF">DILT_LOCUS15467</name>
</gene>
<sequence length="96" mass="11202">MESELDELNNETFGEAELGDWEVEHEKFVAQFQEEDDPPNACEIPRFWESENLSEFWATDDVEVSQSFDGLNLEENLERLVCDEEFDDPAILDVLK</sequence>
<dbReference type="AlphaFoldDB" id="A0A3P7N0P9"/>